<dbReference type="EMBL" id="JAFEKC020000009">
    <property type="protein sequence ID" value="KAK0512763.1"/>
    <property type="molecule type" value="Genomic_DNA"/>
</dbReference>
<comment type="caution">
    <text evidence="10">The sequence shown here is derived from an EMBL/GenBank/DDBJ whole genome shotgun (WGS) entry which is preliminary data.</text>
</comment>
<gene>
    <name evidence="10" type="ORF">JMJ35_004780</name>
</gene>
<dbReference type="GO" id="GO:0045047">
    <property type="term" value="P:protein targeting to ER"/>
    <property type="evidence" value="ECO:0007669"/>
    <property type="project" value="TreeGrafter"/>
</dbReference>
<keyword evidence="4 9" id="KW-0812">Transmembrane</keyword>
<dbReference type="GO" id="GO:0005787">
    <property type="term" value="C:signal peptidase complex"/>
    <property type="evidence" value="ECO:0007669"/>
    <property type="project" value="InterPro"/>
</dbReference>
<evidence type="ECO:0000256" key="7">
    <source>
        <dbReference type="ARBA" id="ARBA00023136"/>
    </source>
</evidence>
<evidence type="ECO:0000313" key="10">
    <source>
        <dbReference type="EMBL" id="KAK0512763.1"/>
    </source>
</evidence>
<keyword evidence="6 9" id="KW-1133">Transmembrane helix</keyword>
<proteinExistence type="inferred from homology"/>
<name>A0AA39R0S4_9LECA</name>
<evidence type="ECO:0000256" key="2">
    <source>
        <dbReference type="ARBA" id="ARBA00005245"/>
    </source>
</evidence>
<dbReference type="PANTHER" id="PTHR13202:SF0">
    <property type="entry name" value="SIGNAL PEPTIDASE COMPLEX SUBUNIT 1"/>
    <property type="match status" value="1"/>
</dbReference>
<comment type="function">
    <text evidence="8">Component of the signal peptidase complex (SPC) which catalyzes the cleavage of N-terminal signal sequences from nascent proteins as they are translocated into the lumen of the endoplasmic reticulum. Dispensable for SPC enzymatic activity.</text>
</comment>
<comment type="subcellular location">
    <subcellularLocation>
        <location evidence="1">Endoplasmic reticulum membrane</location>
        <topology evidence="1">Multi-pass membrane protein</topology>
    </subcellularLocation>
</comment>
<evidence type="ECO:0000256" key="6">
    <source>
        <dbReference type="ARBA" id="ARBA00022989"/>
    </source>
</evidence>
<evidence type="ECO:0000313" key="11">
    <source>
        <dbReference type="Proteomes" id="UP001166286"/>
    </source>
</evidence>
<protein>
    <recommendedName>
        <fullName evidence="3">Signal peptidase complex subunit 1</fullName>
    </recommendedName>
</protein>
<evidence type="ECO:0000256" key="8">
    <source>
        <dbReference type="ARBA" id="ARBA00045204"/>
    </source>
</evidence>
<dbReference type="InterPro" id="IPR009542">
    <property type="entry name" value="Spc1/SPCS1"/>
</dbReference>
<feature type="transmembrane region" description="Helical" evidence="9">
    <location>
        <begin position="52"/>
        <end position="75"/>
    </location>
</feature>
<keyword evidence="11" id="KW-1185">Reference proteome</keyword>
<evidence type="ECO:0000256" key="1">
    <source>
        <dbReference type="ARBA" id="ARBA00004477"/>
    </source>
</evidence>
<evidence type="ECO:0000256" key="9">
    <source>
        <dbReference type="SAM" id="Phobius"/>
    </source>
</evidence>
<evidence type="ECO:0000256" key="4">
    <source>
        <dbReference type="ARBA" id="ARBA00022692"/>
    </source>
</evidence>
<dbReference type="GO" id="GO:0006465">
    <property type="term" value="P:signal peptide processing"/>
    <property type="evidence" value="ECO:0007669"/>
    <property type="project" value="InterPro"/>
</dbReference>
<keyword evidence="5" id="KW-0256">Endoplasmic reticulum</keyword>
<comment type="similarity">
    <text evidence="2">Belongs to the SPCS1 family.</text>
</comment>
<accession>A0AA39R0S4</accession>
<reference evidence="10" key="1">
    <citation type="submission" date="2023-03" db="EMBL/GenBank/DDBJ databases">
        <title>Complete genome of Cladonia borealis.</title>
        <authorList>
            <person name="Park H."/>
        </authorList>
    </citation>
    <scope>NUCLEOTIDE SEQUENCE</scope>
    <source>
        <strain evidence="10">ANT050790</strain>
    </source>
</reference>
<evidence type="ECO:0000256" key="3">
    <source>
        <dbReference type="ARBA" id="ARBA00017059"/>
    </source>
</evidence>
<organism evidence="10 11">
    <name type="scientific">Cladonia borealis</name>
    <dbReference type="NCBI Taxonomy" id="184061"/>
    <lineage>
        <taxon>Eukaryota</taxon>
        <taxon>Fungi</taxon>
        <taxon>Dikarya</taxon>
        <taxon>Ascomycota</taxon>
        <taxon>Pezizomycotina</taxon>
        <taxon>Lecanoromycetes</taxon>
        <taxon>OSLEUM clade</taxon>
        <taxon>Lecanoromycetidae</taxon>
        <taxon>Lecanorales</taxon>
        <taxon>Lecanorineae</taxon>
        <taxon>Cladoniaceae</taxon>
        <taxon>Cladonia</taxon>
    </lineage>
</organism>
<dbReference type="Pfam" id="PF06645">
    <property type="entry name" value="SPC12"/>
    <property type="match status" value="1"/>
</dbReference>
<dbReference type="AlphaFoldDB" id="A0AA39R0S4"/>
<dbReference type="PANTHER" id="PTHR13202">
    <property type="entry name" value="MICROSOMAL SIGNAL PEPTIDASE 12 KDA SUBUNIT"/>
    <property type="match status" value="1"/>
</dbReference>
<dbReference type="Proteomes" id="UP001166286">
    <property type="component" value="Unassembled WGS sequence"/>
</dbReference>
<feature type="transmembrane region" description="Helical" evidence="9">
    <location>
        <begin position="27"/>
        <end position="46"/>
    </location>
</feature>
<sequence length="102" mass="11231">MADEILQQAQELLEGQIDFQGQKTTELISTIILATSGLLAFIIGFAQQNIYYTLWVGLGGAAIAFLVVVPPYPFYNRSPERWLPKRSGMAGSGIEIDGKRIN</sequence>
<evidence type="ECO:0000256" key="5">
    <source>
        <dbReference type="ARBA" id="ARBA00022824"/>
    </source>
</evidence>
<keyword evidence="7 9" id="KW-0472">Membrane</keyword>